<dbReference type="EMBL" id="CP043451">
    <property type="protein sequence ID" value="QEM04671.1"/>
    <property type="molecule type" value="Genomic_DNA"/>
</dbReference>
<dbReference type="RefSeq" id="WP_112652145.1">
    <property type="nucleotide sequence ID" value="NZ_CP071903.1"/>
</dbReference>
<evidence type="ECO:0000313" key="1">
    <source>
        <dbReference type="EMBL" id="QEM04671.1"/>
    </source>
</evidence>
<evidence type="ECO:0000313" key="2">
    <source>
        <dbReference type="Proteomes" id="UP000250557"/>
    </source>
</evidence>
<dbReference type="PANTHER" id="PTHR34817:SF2">
    <property type="entry name" value="NUCLEOTIDYLTRANSFERASE"/>
    <property type="match status" value="1"/>
</dbReference>
<name>A0AAE6MII2_9SPHI</name>
<dbReference type="PANTHER" id="PTHR34817">
    <property type="entry name" value="NUCLEOTIDYLTRANSFERASE"/>
    <property type="match status" value="1"/>
</dbReference>
<dbReference type="AlphaFoldDB" id="A0AAE6MII2"/>
<gene>
    <name evidence="1" type="ORF">DIU31_014550</name>
</gene>
<organism evidence="1 2">
    <name type="scientific">Mucilaginibacter rubeus</name>
    <dbReference type="NCBI Taxonomy" id="2027860"/>
    <lineage>
        <taxon>Bacteria</taxon>
        <taxon>Pseudomonadati</taxon>
        <taxon>Bacteroidota</taxon>
        <taxon>Sphingobacteriia</taxon>
        <taxon>Sphingobacteriales</taxon>
        <taxon>Sphingobacteriaceae</taxon>
        <taxon>Mucilaginibacter</taxon>
    </lineage>
</organism>
<proteinExistence type="predicted"/>
<dbReference type="Proteomes" id="UP000250557">
    <property type="component" value="Chromosome"/>
</dbReference>
<dbReference type="InterPro" id="IPR018775">
    <property type="entry name" value="RlaP"/>
</dbReference>
<dbReference type="Pfam" id="PF10127">
    <property type="entry name" value="RlaP"/>
    <property type="match status" value="1"/>
</dbReference>
<protein>
    <submittedName>
        <fullName evidence="1">Nucleotidyltransferase domain-containing protein</fullName>
    </submittedName>
</protein>
<sequence length="276" mass="32241">MKTGSNPESHLLPVALSFLTFNIKTMTDTIQQKLLELEQTENIKILYTCESGSRAWGFASPDSDFDVRFIYARPVNYYLSITDMPDFIDLPINDVLDIRGWDIRKTLKLFLKSNISLFEWIQSPIVYREASDFANEIRNIMSEYFSPRASANHYSSLVFNTLRDDLQGSEVKLKRYFYALRSTLACLWIVDRKTVPPMEFSKLRSLITDTHFQNTVDDLLVQKQTADEKTLIQPVPLLQTWLQDMLAYCQQQISLLSSEKKQPHELNRLFRKYILQ</sequence>
<reference evidence="1 2" key="1">
    <citation type="submission" date="2019-08" db="EMBL/GenBank/DDBJ databases">
        <title>Comparative genome analysis confer to the adaptation heavy metal polluted environment.</title>
        <authorList>
            <person name="Li Y."/>
        </authorList>
    </citation>
    <scope>NUCLEOTIDE SEQUENCE [LARGE SCALE GENOMIC DNA]</scope>
    <source>
        <strain evidence="1 2">P2</strain>
    </source>
</reference>
<accession>A0AAE6MII2</accession>